<dbReference type="OrthoDB" id="4763261at2"/>
<dbReference type="EMBL" id="LZSF01000221">
    <property type="protein sequence ID" value="OBA82720.1"/>
    <property type="molecule type" value="Genomic_DNA"/>
</dbReference>
<proteinExistence type="inferred from homology"/>
<evidence type="ECO:0000313" key="9">
    <source>
        <dbReference type="Proteomes" id="UP000093962"/>
    </source>
</evidence>
<evidence type="ECO:0000256" key="3">
    <source>
        <dbReference type="ARBA" id="ARBA00022630"/>
    </source>
</evidence>
<accession>A0A1A0MBD2</accession>
<dbReference type="PANTHER" id="PTHR43098">
    <property type="entry name" value="L-ORNITHINE N(5)-MONOOXYGENASE-RELATED"/>
    <property type="match status" value="1"/>
</dbReference>
<evidence type="ECO:0000256" key="7">
    <source>
        <dbReference type="ARBA" id="ARBA00023033"/>
    </source>
</evidence>
<dbReference type="AlphaFoldDB" id="A0A1A0MBD2"/>
<gene>
    <name evidence="8" type="ORF">A5642_27190</name>
</gene>
<comment type="caution">
    <text evidence="8">The sequence shown here is derived from an EMBL/GenBank/DDBJ whole genome shotgun (WGS) entry which is preliminary data.</text>
</comment>
<evidence type="ECO:0008006" key="10">
    <source>
        <dbReference type="Google" id="ProtNLM"/>
    </source>
</evidence>
<dbReference type="RefSeq" id="WP_061004381.1">
    <property type="nucleotide sequence ID" value="NZ_JAPMJT010000001.1"/>
</dbReference>
<reference evidence="8 9" key="1">
    <citation type="submission" date="2016-06" db="EMBL/GenBank/DDBJ databases">
        <authorList>
            <person name="Kjaerup R.B."/>
            <person name="Dalgaard T.S."/>
            <person name="Juul-Madsen H.R."/>
        </authorList>
    </citation>
    <scope>NUCLEOTIDE SEQUENCE [LARGE SCALE GENOMIC DNA]</scope>
    <source>
        <strain evidence="8 9">1199456.5</strain>
    </source>
</reference>
<keyword evidence="7" id="KW-0503">Monooxygenase</keyword>
<comment type="cofactor">
    <cofactor evidence="1">
        <name>FAD</name>
        <dbReference type="ChEBI" id="CHEBI:57692"/>
    </cofactor>
</comment>
<evidence type="ECO:0000256" key="1">
    <source>
        <dbReference type="ARBA" id="ARBA00001974"/>
    </source>
</evidence>
<dbReference type="SUPFAM" id="SSF51905">
    <property type="entry name" value="FAD/NAD(P)-binding domain"/>
    <property type="match status" value="1"/>
</dbReference>
<evidence type="ECO:0000256" key="4">
    <source>
        <dbReference type="ARBA" id="ARBA00022827"/>
    </source>
</evidence>
<dbReference type="GO" id="GO:0016709">
    <property type="term" value="F:oxidoreductase activity, acting on paired donors, with incorporation or reduction of molecular oxygen, NAD(P)H as one donor, and incorporation of one atom of oxygen"/>
    <property type="evidence" value="ECO:0007669"/>
    <property type="project" value="UniProtKB-ARBA"/>
</dbReference>
<dbReference type="Proteomes" id="UP000093962">
    <property type="component" value="Unassembled WGS sequence"/>
</dbReference>
<keyword evidence="6" id="KW-0560">Oxidoreductase</keyword>
<dbReference type="InterPro" id="IPR036188">
    <property type="entry name" value="FAD/NAD-bd_sf"/>
</dbReference>
<evidence type="ECO:0000256" key="6">
    <source>
        <dbReference type="ARBA" id="ARBA00023002"/>
    </source>
</evidence>
<evidence type="ECO:0000256" key="2">
    <source>
        <dbReference type="ARBA" id="ARBA00010139"/>
    </source>
</evidence>
<comment type="similarity">
    <text evidence="2">Belongs to the FAD-binding monooxygenase family.</text>
</comment>
<protein>
    <recommendedName>
        <fullName evidence="10">FAD-binding domain-containing protein</fullName>
    </recommendedName>
</protein>
<organism evidence="8 9">
    <name type="scientific">Mycolicibacterium mucogenicum</name>
    <name type="common">Mycobacterium mucogenicum</name>
    <dbReference type="NCBI Taxonomy" id="56689"/>
    <lineage>
        <taxon>Bacteria</taxon>
        <taxon>Bacillati</taxon>
        <taxon>Actinomycetota</taxon>
        <taxon>Actinomycetes</taxon>
        <taxon>Mycobacteriales</taxon>
        <taxon>Mycobacteriaceae</taxon>
        <taxon>Mycolicibacterium</taxon>
    </lineage>
</organism>
<dbReference type="Gene3D" id="3.50.50.60">
    <property type="entry name" value="FAD/NAD(P)-binding domain"/>
    <property type="match status" value="1"/>
</dbReference>
<sequence>MNQPVPHNHVAIVVTGPGALAAAVRLHQAGIDDVVLIDHDTDDVTALHWQADRQRWLVTTADDERTATHIVVDTDALADRLFGTEGMSMAESWDGEPVAYLGTSVHGFPNCYLVHGPNIGLRHNSVEQMRESQADYVATAVAYARDFGFAVVEPTPAAQQNYASFRPRGTADFRRRTNSFTPMDHLVQRPVRASATVSAADLPATGSC</sequence>
<dbReference type="PANTHER" id="PTHR43098:SF3">
    <property type="entry name" value="L-ORNITHINE N(5)-MONOOXYGENASE-RELATED"/>
    <property type="match status" value="1"/>
</dbReference>
<keyword evidence="3" id="KW-0285">Flavoprotein</keyword>
<keyword evidence="5" id="KW-0521">NADP</keyword>
<evidence type="ECO:0000313" key="8">
    <source>
        <dbReference type="EMBL" id="OBA82720.1"/>
    </source>
</evidence>
<dbReference type="InterPro" id="IPR050775">
    <property type="entry name" value="FAD-binding_Monooxygenases"/>
</dbReference>
<evidence type="ECO:0000256" key="5">
    <source>
        <dbReference type="ARBA" id="ARBA00022857"/>
    </source>
</evidence>
<name>A0A1A0MBD2_MYCMU</name>
<keyword evidence="4" id="KW-0274">FAD</keyword>